<evidence type="ECO:0000313" key="2">
    <source>
        <dbReference type="Proteomes" id="UP001370490"/>
    </source>
</evidence>
<dbReference type="AlphaFoldDB" id="A0AAN8UT36"/>
<dbReference type="InterPro" id="IPR018881">
    <property type="entry name" value="C2orf69_mit"/>
</dbReference>
<dbReference type="Pfam" id="PF10561">
    <property type="entry name" value="C2orf69"/>
    <property type="match status" value="1"/>
</dbReference>
<dbReference type="GO" id="GO:0005739">
    <property type="term" value="C:mitochondrion"/>
    <property type="evidence" value="ECO:0007669"/>
    <property type="project" value="TreeGrafter"/>
</dbReference>
<evidence type="ECO:0000313" key="1">
    <source>
        <dbReference type="EMBL" id="KAK6918649.1"/>
    </source>
</evidence>
<proteinExistence type="predicted"/>
<comment type="caution">
    <text evidence="1">The sequence shown here is derived from an EMBL/GenBank/DDBJ whole genome shotgun (WGS) entry which is preliminary data.</text>
</comment>
<dbReference type="PANTHER" id="PTHR31296:SF1">
    <property type="entry name" value="MITOCHONDRIAL PROTEIN C2ORF69"/>
    <property type="match status" value="1"/>
</dbReference>
<dbReference type="EMBL" id="JBAMMX010000022">
    <property type="protein sequence ID" value="KAK6918649.1"/>
    <property type="molecule type" value="Genomic_DNA"/>
</dbReference>
<organism evidence="1 2">
    <name type="scientific">Dillenia turbinata</name>
    <dbReference type="NCBI Taxonomy" id="194707"/>
    <lineage>
        <taxon>Eukaryota</taxon>
        <taxon>Viridiplantae</taxon>
        <taxon>Streptophyta</taxon>
        <taxon>Embryophyta</taxon>
        <taxon>Tracheophyta</taxon>
        <taxon>Spermatophyta</taxon>
        <taxon>Magnoliopsida</taxon>
        <taxon>eudicotyledons</taxon>
        <taxon>Gunneridae</taxon>
        <taxon>Pentapetalae</taxon>
        <taxon>Dilleniales</taxon>
        <taxon>Dilleniaceae</taxon>
        <taxon>Dillenia</taxon>
    </lineage>
</organism>
<gene>
    <name evidence="1" type="ORF">RJ641_017071</name>
</gene>
<keyword evidence="2" id="KW-1185">Reference proteome</keyword>
<dbReference type="PANTHER" id="PTHR31296">
    <property type="entry name" value="UPF0565 PROTEIN C2ORF69"/>
    <property type="match status" value="1"/>
</dbReference>
<name>A0AAN8UT36_9MAGN</name>
<accession>A0AAN8UT36</accession>
<dbReference type="Proteomes" id="UP001370490">
    <property type="component" value="Unassembled WGS sequence"/>
</dbReference>
<protein>
    <submittedName>
        <fullName evidence="1">Mitochondrial protein C2orf69</fullName>
    </submittedName>
</protein>
<reference evidence="1 2" key="1">
    <citation type="submission" date="2023-12" db="EMBL/GenBank/DDBJ databases">
        <title>A high-quality genome assembly for Dillenia turbinata (Dilleniales).</title>
        <authorList>
            <person name="Chanderbali A."/>
        </authorList>
    </citation>
    <scope>NUCLEOTIDE SEQUENCE [LARGE SCALE GENOMIC DNA]</scope>
    <source>
        <strain evidence="1">LSX21</strain>
        <tissue evidence="1">Leaf</tissue>
    </source>
</reference>
<sequence length="365" mass="40611">MVALAHDAGDRIFVLSLTIWMSKYDFFLQQGMCLLKWFAVSFSSQEFSLMDRILRVPLCPNSQTFYKIAASLCLSPDSKSLMVPSANVIFFNGDRVEGTGNPVVERLSDVERVAKVLVSKFGDSVNTWVIGASTYHGPFAVYKDFIPSVNGWGDPKSYSPMGFPASTTTVSLLSSFLGEAKNVIPGLHEETARSGTSVLCQPKAYILGFSKGGTVINQLLTELGNLTYVSVPFMDGSFHENHEDARVIPNSKETLLNSIAEIHYVDVGLNSAGAYLTNHDVVEGISARLKQGASRLRVILHGTPRQWCDNRRVWIRNEKNILIQMLQSEAERSDGRLEVCERFYFADSSPNMQMHFEIIEQMDVS</sequence>